<reference evidence="1" key="1">
    <citation type="submission" date="2021-01" db="EMBL/GenBank/DDBJ databases">
        <title>Fulvivirga kasyanovii gen. nov., sp nov., a novel member of the phylum Bacteroidetes isolated from seawater in a mussel farm.</title>
        <authorList>
            <person name="Zhao L.-H."/>
            <person name="Wang Z.-J."/>
        </authorList>
    </citation>
    <scope>NUCLEOTIDE SEQUENCE</scope>
    <source>
        <strain evidence="1">29W222</strain>
    </source>
</reference>
<evidence type="ECO:0000313" key="2">
    <source>
        <dbReference type="Proteomes" id="UP000614216"/>
    </source>
</evidence>
<sequence>MGMHVSTLLNVPSKGFNYYAYVADPKDQFGKWLNENFHAIAEQIGSNNLIVRGGSSGSYDQELYEFLSQHCESNLFGILEGLFHESVSLIVSEGALHSTSGQVYVIPITREFDVKDSPQNQLATELFKLVISAISNNELEQRLEQLGAEQFELKEKKKNLILSTLKFVNKYLELKPNLAGVGINLNQVIEDTIKNYK</sequence>
<organism evidence="1 2">
    <name type="scientific">Fulvivirga marina</name>
    <dbReference type="NCBI Taxonomy" id="2494733"/>
    <lineage>
        <taxon>Bacteria</taxon>
        <taxon>Pseudomonadati</taxon>
        <taxon>Bacteroidota</taxon>
        <taxon>Cytophagia</taxon>
        <taxon>Cytophagales</taxon>
        <taxon>Fulvivirgaceae</taxon>
        <taxon>Fulvivirga</taxon>
    </lineage>
</organism>
<dbReference type="Proteomes" id="UP000614216">
    <property type="component" value="Unassembled WGS sequence"/>
</dbReference>
<accession>A0A937FZC3</accession>
<dbReference type="AlphaFoldDB" id="A0A937FZC3"/>
<comment type="caution">
    <text evidence="1">The sequence shown here is derived from an EMBL/GenBank/DDBJ whole genome shotgun (WGS) entry which is preliminary data.</text>
</comment>
<name>A0A937FZC3_9BACT</name>
<dbReference type="EMBL" id="JAEUGD010000048">
    <property type="protein sequence ID" value="MBL6447627.1"/>
    <property type="molecule type" value="Genomic_DNA"/>
</dbReference>
<keyword evidence="2" id="KW-1185">Reference proteome</keyword>
<protein>
    <submittedName>
        <fullName evidence="1">Uncharacterized protein</fullName>
    </submittedName>
</protein>
<gene>
    <name evidence="1" type="ORF">JMN32_15015</name>
</gene>
<evidence type="ECO:0000313" key="1">
    <source>
        <dbReference type="EMBL" id="MBL6447627.1"/>
    </source>
</evidence>
<proteinExistence type="predicted"/>